<dbReference type="EMBL" id="JAACJK010000221">
    <property type="protein sequence ID" value="KAF5314522.1"/>
    <property type="molecule type" value="Genomic_DNA"/>
</dbReference>
<feature type="compositionally biased region" description="Low complexity" evidence="1">
    <location>
        <begin position="240"/>
        <end position="258"/>
    </location>
</feature>
<feature type="compositionally biased region" description="Low complexity" evidence="1">
    <location>
        <begin position="453"/>
        <end position="464"/>
    </location>
</feature>
<reference evidence="2 3" key="1">
    <citation type="journal article" date="2020" name="ISME J.">
        <title>Uncovering the hidden diversity of litter-decomposition mechanisms in mushroom-forming fungi.</title>
        <authorList>
            <person name="Floudas D."/>
            <person name="Bentzer J."/>
            <person name="Ahren D."/>
            <person name="Johansson T."/>
            <person name="Persson P."/>
            <person name="Tunlid A."/>
        </authorList>
    </citation>
    <scope>NUCLEOTIDE SEQUENCE [LARGE SCALE GENOMIC DNA]</scope>
    <source>
        <strain evidence="2 3">CBS 175.51</strain>
    </source>
</reference>
<dbReference type="Proteomes" id="UP000541558">
    <property type="component" value="Unassembled WGS sequence"/>
</dbReference>
<accession>A0A8H5B0R0</accession>
<feature type="region of interest" description="Disordered" evidence="1">
    <location>
        <begin position="142"/>
        <end position="278"/>
    </location>
</feature>
<gene>
    <name evidence="2" type="ORF">D9611_007095</name>
</gene>
<feature type="compositionally biased region" description="Pro residues" evidence="1">
    <location>
        <begin position="227"/>
        <end position="239"/>
    </location>
</feature>
<keyword evidence="3" id="KW-1185">Reference proteome</keyword>
<dbReference type="AlphaFoldDB" id="A0A8H5B0R0"/>
<protein>
    <submittedName>
        <fullName evidence="2">Uncharacterized protein</fullName>
    </submittedName>
</protein>
<feature type="region of interest" description="Disordered" evidence="1">
    <location>
        <begin position="1"/>
        <end position="37"/>
    </location>
</feature>
<feature type="compositionally biased region" description="Basic residues" evidence="1">
    <location>
        <begin position="540"/>
        <end position="550"/>
    </location>
</feature>
<feature type="region of interest" description="Disordered" evidence="1">
    <location>
        <begin position="291"/>
        <end position="550"/>
    </location>
</feature>
<feature type="compositionally biased region" description="Acidic residues" evidence="1">
    <location>
        <begin position="390"/>
        <end position="412"/>
    </location>
</feature>
<dbReference type="OrthoDB" id="10505164at2759"/>
<feature type="compositionally biased region" description="Low complexity" evidence="1">
    <location>
        <begin position="519"/>
        <end position="530"/>
    </location>
</feature>
<feature type="region of interest" description="Disordered" evidence="1">
    <location>
        <begin position="56"/>
        <end position="118"/>
    </location>
</feature>
<evidence type="ECO:0000256" key="1">
    <source>
        <dbReference type="SAM" id="MobiDB-lite"/>
    </source>
</evidence>
<organism evidence="2 3">
    <name type="scientific">Ephemerocybe angulata</name>
    <dbReference type="NCBI Taxonomy" id="980116"/>
    <lineage>
        <taxon>Eukaryota</taxon>
        <taxon>Fungi</taxon>
        <taxon>Dikarya</taxon>
        <taxon>Basidiomycota</taxon>
        <taxon>Agaricomycotina</taxon>
        <taxon>Agaricomycetes</taxon>
        <taxon>Agaricomycetidae</taxon>
        <taxon>Agaricales</taxon>
        <taxon>Agaricineae</taxon>
        <taxon>Psathyrellaceae</taxon>
        <taxon>Ephemerocybe</taxon>
    </lineage>
</organism>
<feature type="compositionally biased region" description="Polar residues" evidence="1">
    <location>
        <begin position="167"/>
        <end position="185"/>
    </location>
</feature>
<name>A0A8H5B0R0_9AGAR</name>
<sequence length="550" mass="58163">MSKAEPKAESSRMGKKNLASEELECSTPTMEEGVRMRRKAEKLHAALSDFLGYGASISDEDVDEPAGKAQESTSAPQNVEQSGSQTSQRSSKGSLAHILNPTPPPPPPTTEEKGKWRMVHDAAAYRKIEAEAEHLLASVSTLVNHPPLPEPTVASATPRVLEDDPRPQSQQSQASTDAPSGSGSQVEAAPEPAPGSLAPASPESKRTAPPSPVHSDSDSSHSSGDCPFPPAQPQPPRLPRSPTSSSPTTTLASSDSPTIPDSNQEGSDVAQAAAPVQHRATALASLATDSWGDSYGASLFRDSPPQPSPEGELGSLQRADTLQIDADGEPYPGQRPRERSLPLSWSDDTPLVDDGEGDGAPVASTSSLQPPSRKRKRAIDDGAPGKSDSVEFDTDDEGEGEEDDEDKDEDGEDVLRHTRQRARHAQNRDRDFESTLSDPRSPPPRSQEAGIFSMPPLSMPPLSSDHPYQPMSLPPNQLALFQNASQPVEPSNVRRAGRPVITGGQRGGARVVVGRDSRVGGPSSHPASAPSDERTDRTSGKGKGRGGRGH</sequence>
<comment type="caution">
    <text evidence="2">The sequence shown here is derived from an EMBL/GenBank/DDBJ whole genome shotgun (WGS) entry which is preliminary data.</text>
</comment>
<feature type="compositionally biased region" description="Polar residues" evidence="1">
    <location>
        <begin position="479"/>
        <end position="489"/>
    </location>
</feature>
<evidence type="ECO:0000313" key="3">
    <source>
        <dbReference type="Proteomes" id="UP000541558"/>
    </source>
</evidence>
<feature type="compositionally biased region" description="Basic and acidic residues" evidence="1">
    <location>
        <begin position="1"/>
        <end position="12"/>
    </location>
</feature>
<evidence type="ECO:0000313" key="2">
    <source>
        <dbReference type="EMBL" id="KAF5314522.1"/>
    </source>
</evidence>
<proteinExistence type="predicted"/>
<feature type="compositionally biased region" description="Polar residues" evidence="1">
    <location>
        <begin position="70"/>
        <end position="93"/>
    </location>
</feature>